<evidence type="ECO:0000313" key="2">
    <source>
        <dbReference type="EMBL" id="KZE36396.1"/>
    </source>
</evidence>
<dbReference type="AlphaFoldDB" id="A0A163EFH2"/>
<keyword evidence="1" id="KW-0472">Membrane</keyword>
<protein>
    <submittedName>
        <fullName evidence="2">Uncharacterized protein</fullName>
    </submittedName>
</protein>
<proteinExistence type="predicted"/>
<dbReference type="EMBL" id="LQNT01000013">
    <property type="protein sequence ID" value="KZE36396.1"/>
    <property type="molecule type" value="Genomic_DNA"/>
</dbReference>
<evidence type="ECO:0000256" key="1">
    <source>
        <dbReference type="SAM" id="Phobius"/>
    </source>
</evidence>
<feature type="transmembrane region" description="Helical" evidence="1">
    <location>
        <begin position="30"/>
        <end position="51"/>
    </location>
</feature>
<dbReference type="Proteomes" id="UP000076490">
    <property type="component" value="Unassembled WGS sequence"/>
</dbReference>
<name>A0A163EFH2_9BACL</name>
<comment type="caution">
    <text evidence="2">The sequence shown here is derived from an EMBL/GenBank/DDBJ whole genome shotgun (WGS) entry which is preliminary data.</text>
</comment>
<evidence type="ECO:0000313" key="3">
    <source>
        <dbReference type="Proteomes" id="UP000076490"/>
    </source>
</evidence>
<dbReference type="RefSeq" id="WP_063183568.1">
    <property type="nucleotide sequence ID" value="NZ_LQNT01000013.1"/>
</dbReference>
<sequence length="91" mass="10080">MQNTLRVGIGLQVLFFILFFGAIFPKMNNILGAIVCFIISLLSLFIGIKSLKKQYKPVFSIIVIAIAILILAFTLFAYFTTEGGLPPLILQ</sequence>
<organism evidence="2 3">
    <name type="scientific">Bhargavaea cecembensis</name>
    <dbReference type="NCBI Taxonomy" id="394098"/>
    <lineage>
        <taxon>Bacteria</taxon>
        <taxon>Bacillati</taxon>
        <taxon>Bacillota</taxon>
        <taxon>Bacilli</taxon>
        <taxon>Bacillales</taxon>
        <taxon>Caryophanaceae</taxon>
        <taxon>Bhargavaea</taxon>
    </lineage>
</organism>
<keyword evidence="1" id="KW-0812">Transmembrane</keyword>
<feature type="transmembrane region" description="Helical" evidence="1">
    <location>
        <begin position="7"/>
        <end position="24"/>
    </location>
</feature>
<keyword evidence="1" id="KW-1133">Transmembrane helix</keyword>
<accession>A0A163EFH2</accession>
<reference evidence="2 3" key="1">
    <citation type="submission" date="2016-01" db="EMBL/GenBank/DDBJ databases">
        <title>Whole genome sequencing of Bhargavaea cecembensis T14.</title>
        <authorList>
            <person name="Hong K.W."/>
        </authorList>
    </citation>
    <scope>NUCLEOTIDE SEQUENCE [LARGE SCALE GENOMIC DNA]</scope>
    <source>
        <strain evidence="2 3">T14</strain>
    </source>
</reference>
<feature type="transmembrane region" description="Helical" evidence="1">
    <location>
        <begin position="58"/>
        <end position="79"/>
    </location>
</feature>
<dbReference type="OrthoDB" id="2939543at2"/>
<gene>
    <name evidence="2" type="ORF">AV656_14735</name>
</gene>